<dbReference type="AlphaFoldDB" id="A0A918VKB6"/>
<comment type="caution">
    <text evidence="2">The sequence shown here is derived from an EMBL/GenBank/DDBJ whole genome shotgun (WGS) entry which is preliminary data.</text>
</comment>
<evidence type="ECO:0000313" key="3">
    <source>
        <dbReference type="Proteomes" id="UP000623010"/>
    </source>
</evidence>
<protein>
    <recommendedName>
        <fullName evidence="4">DUF4241 domain-containing protein</fullName>
    </recommendedName>
</protein>
<proteinExistence type="predicted"/>
<evidence type="ECO:0000256" key="1">
    <source>
        <dbReference type="SAM" id="MobiDB-lite"/>
    </source>
</evidence>
<keyword evidence="3" id="KW-1185">Reference proteome</keyword>
<feature type="region of interest" description="Disordered" evidence="1">
    <location>
        <begin position="217"/>
        <end position="253"/>
    </location>
</feature>
<dbReference type="Pfam" id="PF14025">
    <property type="entry name" value="DUF4241"/>
    <property type="match status" value="1"/>
</dbReference>
<sequence>MPARDCTWLFTPGSTFTYESGTTGVLHVVEGGELWLPTGHVVACDPFVYLGQDDSEPFTVAVAPGRYRVDAAVATLTRPGEPPSDTPHQRVAAARLVIRDEPAVSWELALLPGQDPAALGDDEFYGYGVDAGTGCFHDAAADGAFADTAEADEGPLWDAFEDSDWAARPHVVTDPETGHTVAAFPSGWGDGAYPTWIGRSASGEVTCFVTDFFVAPDPAESTEPAESGDSGGFTGSADSGGSDEPAATAPALF</sequence>
<dbReference type="Proteomes" id="UP000623010">
    <property type="component" value="Unassembled WGS sequence"/>
</dbReference>
<gene>
    <name evidence="2" type="ORF">GCM10010389_48500</name>
</gene>
<dbReference type="EMBL" id="BMWH01000022">
    <property type="protein sequence ID" value="GHA03324.1"/>
    <property type="molecule type" value="Genomic_DNA"/>
</dbReference>
<evidence type="ECO:0000313" key="2">
    <source>
        <dbReference type="EMBL" id="GHA03324.1"/>
    </source>
</evidence>
<evidence type="ECO:0008006" key="4">
    <source>
        <dbReference type="Google" id="ProtNLM"/>
    </source>
</evidence>
<accession>A0A918VKB6</accession>
<dbReference type="InterPro" id="IPR025335">
    <property type="entry name" value="DUF4241"/>
</dbReference>
<reference evidence="2" key="1">
    <citation type="journal article" date="2014" name="Int. J. Syst. Evol. Microbiol.">
        <title>Complete genome sequence of Corynebacterium casei LMG S-19264T (=DSM 44701T), isolated from a smear-ripened cheese.</title>
        <authorList>
            <consortium name="US DOE Joint Genome Institute (JGI-PGF)"/>
            <person name="Walter F."/>
            <person name="Albersmeier A."/>
            <person name="Kalinowski J."/>
            <person name="Ruckert C."/>
        </authorList>
    </citation>
    <scope>NUCLEOTIDE SEQUENCE</scope>
    <source>
        <strain evidence="2">JCM 5016</strain>
    </source>
</reference>
<reference evidence="2" key="2">
    <citation type="submission" date="2020-09" db="EMBL/GenBank/DDBJ databases">
        <authorList>
            <person name="Sun Q."/>
            <person name="Ohkuma M."/>
        </authorList>
    </citation>
    <scope>NUCLEOTIDE SEQUENCE</scope>
    <source>
        <strain evidence="2">JCM 5016</strain>
    </source>
</reference>
<organism evidence="2 3">
    <name type="scientific">Streptomyces echinoruber</name>
    <dbReference type="NCBI Taxonomy" id="68898"/>
    <lineage>
        <taxon>Bacteria</taxon>
        <taxon>Bacillati</taxon>
        <taxon>Actinomycetota</taxon>
        <taxon>Actinomycetes</taxon>
        <taxon>Kitasatosporales</taxon>
        <taxon>Streptomycetaceae</taxon>
        <taxon>Streptomyces</taxon>
    </lineage>
</organism>
<name>A0A918VKB6_9ACTN</name>